<comment type="caution">
    <text evidence="2">The sequence shown here is derived from an EMBL/GenBank/DDBJ whole genome shotgun (WGS) entry which is preliminary data.</text>
</comment>
<dbReference type="Pfam" id="PF06439">
    <property type="entry name" value="3keto-disac_hyd"/>
    <property type="match status" value="1"/>
</dbReference>
<dbReference type="Proteomes" id="UP000477386">
    <property type="component" value="Unassembled WGS sequence"/>
</dbReference>
<protein>
    <submittedName>
        <fullName evidence="2">DUF1080 domain-containing protein</fullName>
    </submittedName>
</protein>
<dbReference type="GO" id="GO:0016787">
    <property type="term" value="F:hydrolase activity"/>
    <property type="evidence" value="ECO:0007669"/>
    <property type="project" value="InterPro"/>
</dbReference>
<keyword evidence="3" id="KW-1185">Reference proteome</keyword>
<dbReference type="InterPro" id="IPR010496">
    <property type="entry name" value="AL/BT2_dom"/>
</dbReference>
<proteinExistence type="predicted"/>
<reference evidence="2 3" key="1">
    <citation type="submission" date="2020-02" db="EMBL/GenBank/DDBJ databases">
        <title>Draft genome sequence of two Spirosoma agri KCTC 52727 and Spirosoma terrae KCTC 52035.</title>
        <authorList>
            <person name="Rojas J."/>
            <person name="Ambika Manirajan B."/>
            <person name="Ratering S."/>
            <person name="Suarez C."/>
            <person name="Schnell S."/>
        </authorList>
    </citation>
    <scope>NUCLEOTIDE SEQUENCE [LARGE SCALE GENOMIC DNA]</scope>
    <source>
        <strain evidence="2 3">KCTC 52727</strain>
    </source>
</reference>
<evidence type="ECO:0000313" key="3">
    <source>
        <dbReference type="Proteomes" id="UP000477386"/>
    </source>
</evidence>
<accession>A0A6M0IF79</accession>
<gene>
    <name evidence="2" type="ORF">GK091_08455</name>
</gene>
<feature type="domain" description="3-keto-alpha-glucoside-1,2-lyase/3-keto-2-hydroxy-glucal hydratase" evidence="1">
    <location>
        <begin position="10"/>
        <end position="251"/>
    </location>
</feature>
<evidence type="ECO:0000259" key="1">
    <source>
        <dbReference type="Pfam" id="PF06439"/>
    </source>
</evidence>
<sequence>MAQSKADKEEWIQLFNGKDLRDWDIKIAGLPLNDNYKNTFRVENGVLRIAYDQYKTFDGKYGHMYYKTPFSYYIVRFTYRFVGNQTPGGDAWNVRNSGVMVHSQSAKSLSLGQTFPVSLELQLLGGLGKGERHTANLCTPGTQVYMHGKLQAEHCIDSDSKTYDGDQWVTSSAIVLGDSMVHHLIGKDTVLTYEKTQVGGGFVSADHDWNAGHFSSEAANYWASRANTPLSEGYIALQAESHPIDFRVVEVLNLKGCMDPKALNYKSYFIKSDNTQCTYK</sequence>
<name>A0A6M0IF79_9BACT</name>
<dbReference type="AlphaFoldDB" id="A0A6M0IF79"/>
<organism evidence="2 3">
    <name type="scientific">Spirosoma agri</name>
    <dbReference type="NCBI Taxonomy" id="1987381"/>
    <lineage>
        <taxon>Bacteria</taxon>
        <taxon>Pseudomonadati</taxon>
        <taxon>Bacteroidota</taxon>
        <taxon>Cytophagia</taxon>
        <taxon>Cytophagales</taxon>
        <taxon>Cytophagaceae</taxon>
        <taxon>Spirosoma</taxon>
    </lineage>
</organism>
<dbReference type="EMBL" id="JAAGNZ010000001">
    <property type="protein sequence ID" value="NEU66910.1"/>
    <property type="molecule type" value="Genomic_DNA"/>
</dbReference>
<evidence type="ECO:0000313" key="2">
    <source>
        <dbReference type="EMBL" id="NEU66910.1"/>
    </source>
</evidence>
<dbReference type="Gene3D" id="2.60.120.560">
    <property type="entry name" value="Exo-inulinase, domain 1"/>
    <property type="match status" value="1"/>
</dbReference>